<evidence type="ECO:0000313" key="2">
    <source>
        <dbReference type="EMBL" id="CAG9184744.1"/>
    </source>
</evidence>
<reference evidence="2 3" key="1">
    <citation type="submission" date="2021-08" db="EMBL/GenBank/DDBJ databases">
        <authorList>
            <person name="Peeters C."/>
        </authorList>
    </citation>
    <scope>NUCLEOTIDE SEQUENCE [LARGE SCALE GENOMIC DNA]</scope>
    <source>
        <strain evidence="2 3">LMG 32289</strain>
    </source>
</reference>
<dbReference type="Proteomes" id="UP000706525">
    <property type="component" value="Unassembled WGS sequence"/>
</dbReference>
<dbReference type="EMBL" id="CAJZAG010000013">
    <property type="protein sequence ID" value="CAG9184744.1"/>
    <property type="molecule type" value="Genomic_DNA"/>
</dbReference>
<comment type="caution">
    <text evidence="2">The sequence shown here is derived from an EMBL/GenBank/DDBJ whole genome shotgun (WGS) entry which is preliminary data.</text>
</comment>
<protein>
    <submittedName>
        <fullName evidence="2">Uncharacterized protein</fullName>
    </submittedName>
</protein>
<accession>A0ABN7ZGC4</accession>
<proteinExistence type="predicted"/>
<organism evidence="2 3">
    <name type="scientific">Cupriavidus pampae</name>
    <dbReference type="NCBI Taxonomy" id="659251"/>
    <lineage>
        <taxon>Bacteria</taxon>
        <taxon>Pseudomonadati</taxon>
        <taxon>Pseudomonadota</taxon>
        <taxon>Betaproteobacteria</taxon>
        <taxon>Burkholderiales</taxon>
        <taxon>Burkholderiaceae</taxon>
        <taxon>Cupriavidus</taxon>
    </lineage>
</organism>
<dbReference type="RefSeq" id="WP_223994475.1">
    <property type="nucleotide sequence ID" value="NZ_CAJZAG010000013.1"/>
</dbReference>
<evidence type="ECO:0000313" key="3">
    <source>
        <dbReference type="Proteomes" id="UP000706525"/>
    </source>
</evidence>
<gene>
    <name evidence="2" type="ORF">LMG32289_05722</name>
</gene>
<feature type="compositionally biased region" description="Basic and acidic residues" evidence="1">
    <location>
        <begin position="35"/>
        <end position="55"/>
    </location>
</feature>
<name>A0ABN7ZGC4_9BURK</name>
<feature type="region of interest" description="Disordered" evidence="1">
    <location>
        <begin position="1"/>
        <end position="75"/>
    </location>
</feature>
<feature type="compositionally biased region" description="Basic residues" evidence="1">
    <location>
        <begin position="8"/>
        <end position="19"/>
    </location>
</feature>
<evidence type="ECO:0000256" key="1">
    <source>
        <dbReference type="SAM" id="MobiDB-lite"/>
    </source>
</evidence>
<keyword evidence="3" id="KW-1185">Reference proteome</keyword>
<sequence length="75" mass="8271">MPFAYAGTRRRRNRDRRRSHGEPQSEGAQASPNGADDKPRSDEPRDASSQRESKGEIAPVVGERDPDAPPVENNS</sequence>